<accession>A0A1V9Z7J2</accession>
<dbReference type="InterPro" id="IPR036770">
    <property type="entry name" value="Ankyrin_rpt-contain_sf"/>
</dbReference>
<dbReference type="Proteomes" id="UP000243579">
    <property type="component" value="Unassembled WGS sequence"/>
</dbReference>
<keyword evidence="2" id="KW-1185">Reference proteome</keyword>
<evidence type="ECO:0008006" key="3">
    <source>
        <dbReference type="Google" id="ProtNLM"/>
    </source>
</evidence>
<sequence>MTQFQSGVYLRLLEFQRQIELVELPLKKNQTTRDAIVIHSPSIAAALATLIPSEKALTPDDLCFSRTETKDPHIRQLIPIYIAMALGDTETLLLYRRCRHDLVLPPRALVCAAKYGRNEIVAHLLQHFDVASAVDEAFVKAAAQGHLTIVTLLKTLVTDKARTDAVMQTAAHGHLAVLDYLLQLVDTEAVARSALKAALYERQTDTVYHLIRRFPTAVTNSMVNKAVLSGDVVLLAHLCSTHGVMATPGAWYYAGLRPTLATVRFLHEHDVPGASEATFDRAAALGTPDLLSFLADTYGLEGTVDAMNLAAAAGNLDVVRHLHDHHGVGCTTDAMDQAAGNGHLAIVRFLHEHRSEGCSLFAVDGAVAGGHTEVVRFLCEHRSEGFSDRAIPVARLYGYNDIAEYLESHIALEKEDNRPLGPWVGYSVYGLEL</sequence>
<dbReference type="EMBL" id="JNBR01000395">
    <property type="protein sequence ID" value="OQR93810.1"/>
    <property type="molecule type" value="Genomic_DNA"/>
</dbReference>
<reference evidence="1 2" key="1">
    <citation type="journal article" date="2014" name="Genome Biol. Evol.">
        <title>The secreted proteins of Achlya hypogyna and Thraustotheca clavata identify the ancestral oomycete secretome and reveal gene acquisitions by horizontal gene transfer.</title>
        <authorList>
            <person name="Misner I."/>
            <person name="Blouin N."/>
            <person name="Leonard G."/>
            <person name="Richards T.A."/>
            <person name="Lane C.E."/>
        </authorList>
    </citation>
    <scope>NUCLEOTIDE SEQUENCE [LARGE SCALE GENOMIC DNA]</scope>
    <source>
        <strain evidence="1 2">ATCC 48635</strain>
    </source>
</reference>
<dbReference type="STRING" id="1202772.A0A1V9Z7J2"/>
<comment type="caution">
    <text evidence="1">The sequence shown here is derived from an EMBL/GenBank/DDBJ whole genome shotgun (WGS) entry which is preliminary data.</text>
</comment>
<dbReference type="SUPFAM" id="SSF48403">
    <property type="entry name" value="Ankyrin repeat"/>
    <property type="match status" value="1"/>
</dbReference>
<proteinExistence type="predicted"/>
<protein>
    <recommendedName>
        <fullName evidence="3">Ankyrin repeat protein</fullName>
    </recommendedName>
</protein>
<evidence type="ECO:0000313" key="2">
    <source>
        <dbReference type="Proteomes" id="UP000243579"/>
    </source>
</evidence>
<evidence type="ECO:0000313" key="1">
    <source>
        <dbReference type="EMBL" id="OQR93810.1"/>
    </source>
</evidence>
<dbReference type="OrthoDB" id="72648at2759"/>
<dbReference type="Gene3D" id="1.25.40.20">
    <property type="entry name" value="Ankyrin repeat-containing domain"/>
    <property type="match status" value="2"/>
</dbReference>
<dbReference type="PANTHER" id="PTHR46586">
    <property type="entry name" value="ANKYRIN REPEAT-CONTAINING PROTEIN"/>
    <property type="match status" value="1"/>
</dbReference>
<dbReference type="InterPro" id="IPR052050">
    <property type="entry name" value="SecEffector_AnkRepeat"/>
</dbReference>
<organism evidence="1 2">
    <name type="scientific">Achlya hypogyna</name>
    <name type="common">Oomycete</name>
    <name type="synonym">Protoachlya hypogyna</name>
    <dbReference type="NCBI Taxonomy" id="1202772"/>
    <lineage>
        <taxon>Eukaryota</taxon>
        <taxon>Sar</taxon>
        <taxon>Stramenopiles</taxon>
        <taxon>Oomycota</taxon>
        <taxon>Saprolegniomycetes</taxon>
        <taxon>Saprolegniales</taxon>
        <taxon>Achlyaceae</taxon>
        <taxon>Achlya</taxon>
    </lineage>
</organism>
<gene>
    <name evidence="1" type="ORF">ACHHYP_02262</name>
</gene>
<name>A0A1V9Z7J2_ACHHY</name>
<dbReference type="PANTHER" id="PTHR46586:SF3">
    <property type="entry name" value="ANKYRIN REPEAT-CONTAINING PROTEIN"/>
    <property type="match status" value="1"/>
</dbReference>
<dbReference type="AlphaFoldDB" id="A0A1V9Z7J2"/>